<proteinExistence type="predicted"/>
<comment type="caution">
    <text evidence="1">The sequence shown here is derived from an EMBL/GenBank/DDBJ whole genome shotgun (WGS) entry which is preliminary data.</text>
</comment>
<feature type="non-terminal residue" evidence="1">
    <location>
        <position position="1"/>
    </location>
</feature>
<evidence type="ECO:0000313" key="2">
    <source>
        <dbReference type="Proteomes" id="UP000004116"/>
    </source>
</evidence>
<organism evidence="1 2">
    <name type="scientific">Candidatus Regiella insecticola 5.15</name>
    <dbReference type="NCBI Taxonomy" id="1005043"/>
    <lineage>
        <taxon>Bacteria</taxon>
        <taxon>Pseudomonadati</taxon>
        <taxon>Pseudomonadota</taxon>
        <taxon>Gammaproteobacteria</taxon>
        <taxon>Enterobacterales</taxon>
        <taxon>Enterobacteriaceae</taxon>
        <taxon>aphid secondary symbionts</taxon>
        <taxon>Candidatus Regiella</taxon>
    </lineage>
</organism>
<name>G2GX00_9ENTR</name>
<sequence>GLAIIVAVGVAVYVKINSVGRDDHPPEAAV</sequence>
<keyword evidence="2" id="KW-1185">Reference proteome</keyword>
<reference evidence="1 2" key="1">
    <citation type="journal article" date="2012" name="Genome Res.">
        <title>Genomic basis of endosymbiont-conferred protection against an insect parasitoid.</title>
        <authorList>
            <person name="Hansen A.K."/>
            <person name="Vorburger C."/>
            <person name="Moran N.A."/>
        </authorList>
    </citation>
    <scope>NUCLEOTIDE SEQUENCE [LARGE SCALE GENOMIC DNA]</scope>
    <source>
        <strain evidence="2">R5.15</strain>
    </source>
</reference>
<evidence type="ECO:0000313" key="1">
    <source>
        <dbReference type="EMBL" id="EGY29729.1"/>
    </source>
</evidence>
<accession>G2GX00</accession>
<dbReference type="AlphaFoldDB" id="G2GX00"/>
<protein>
    <submittedName>
        <fullName evidence="1">Uncharacterized protein</fullName>
    </submittedName>
</protein>
<dbReference type="Proteomes" id="UP000004116">
    <property type="component" value="Unassembled WGS sequence"/>
</dbReference>
<gene>
    <name evidence="1" type="ORF">Rin_00002870</name>
</gene>
<dbReference type="EMBL" id="AGCA01000055">
    <property type="protein sequence ID" value="EGY29729.1"/>
    <property type="molecule type" value="Genomic_DNA"/>
</dbReference>